<organism evidence="1 2">
    <name type="scientific">Moorena producens (strain JHB)</name>
    <dbReference type="NCBI Taxonomy" id="1454205"/>
    <lineage>
        <taxon>Bacteria</taxon>
        <taxon>Bacillati</taxon>
        <taxon>Cyanobacteriota</taxon>
        <taxon>Cyanophyceae</taxon>
        <taxon>Coleofasciculales</taxon>
        <taxon>Coleofasciculaceae</taxon>
        <taxon>Moorena</taxon>
    </lineage>
</organism>
<dbReference type="AlphaFoldDB" id="A0A1D9FWG2"/>
<dbReference type="Proteomes" id="UP000176944">
    <property type="component" value="Chromosome"/>
</dbReference>
<sequence length="63" mass="7192">MYIVLINFSAISCQLSAVSYQPLAISYQLSVKLFSIEIGIPKLLKGNREQRIWERVITNLNAH</sequence>
<reference evidence="2" key="1">
    <citation type="submission" date="2016-10" db="EMBL/GenBank/DDBJ databases">
        <title>Comparative genomics uncovers the prolific and rare metabolic potential of the cyanobacterial genus Moorea.</title>
        <authorList>
            <person name="Leao T."/>
            <person name="Castelao G."/>
            <person name="Korobeynikov A."/>
            <person name="Monroe E.A."/>
            <person name="Podell S."/>
            <person name="Glukhov E."/>
            <person name="Allen E."/>
            <person name="Gerwick W.H."/>
            <person name="Gerwick L."/>
        </authorList>
    </citation>
    <scope>NUCLEOTIDE SEQUENCE [LARGE SCALE GENOMIC DNA]</scope>
    <source>
        <strain evidence="2">JHB</strain>
    </source>
</reference>
<evidence type="ECO:0000313" key="1">
    <source>
        <dbReference type="EMBL" id="AOY79687.1"/>
    </source>
</evidence>
<gene>
    <name evidence="1" type="ORF">BJP36_06870</name>
</gene>
<accession>A0A1D9FWG2</accession>
<dbReference type="EMBL" id="CP017708">
    <property type="protein sequence ID" value="AOY79687.1"/>
    <property type="molecule type" value="Genomic_DNA"/>
</dbReference>
<name>A0A1D9FWG2_MOOP1</name>
<evidence type="ECO:0000313" key="2">
    <source>
        <dbReference type="Proteomes" id="UP000176944"/>
    </source>
</evidence>
<protein>
    <submittedName>
        <fullName evidence="1">Uncharacterized protein</fullName>
    </submittedName>
</protein>
<proteinExistence type="predicted"/>